<keyword evidence="2" id="KW-0732">Signal</keyword>
<evidence type="ECO:0008006" key="5">
    <source>
        <dbReference type="Google" id="ProtNLM"/>
    </source>
</evidence>
<dbReference type="EMBL" id="FQ377874">
    <property type="protein sequence ID" value="CBW54041.1"/>
    <property type="molecule type" value="Genomic_DNA"/>
</dbReference>
<feature type="signal peptide" evidence="2">
    <location>
        <begin position="1"/>
        <end position="19"/>
    </location>
</feature>
<evidence type="ECO:0000313" key="3">
    <source>
        <dbReference type="EMBL" id="CBW54041.1"/>
    </source>
</evidence>
<feature type="region of interest" description="Disordered" evidence="1">
    <location>
        <begin position="26"/>
        <end position="73"/>
    </location>
</feature>
<gene>
    <name evidence="3" type="ORF">MLC_3130</name>
</gene>
<dbReference type="InterPro" id="IPR054816">
    <property type="entry name" value="Lipoprotein_mollicutes-type_CS"/>
</dbReference>
<dbReference type="NCBIfam" id="NF045726">
    <property type="entry name" value="XXplasma_LP"/>
    <property type="match status" value="1"/>
</dbReference>
<evidence type="ECO:0000313" key="4">
    <source>
        <dbReference type="Proteomes" id="UP000010103"/>
    </source>
</evidence>
<evidence type="ECO:0000256" key="1">
    <source>
        <dbReference type="SAM" id="MobiDB-lite"/>
    </source>
</evidence>
<dbReference type="NCBIfam" id="NF038029">
    <property type="entry name" value="LP_plasma"/>
    <property type="match status" value="1"/>
</dbReference>
<dbReference type="RefSeq" id="WP_013729446.1">
    <property type="nucleotide sequence ID" value="NC_015431.1"/>
</dbReference>
<dbReference type="KEGG" id="mml:MLC_3130"/>
<dbReference type="HOGENOM" id="CLU_127624_0_0_14"/>
<reference evidence="4" key="2">
    <citation type="journal article" date="2011" name="BMC Genomics">
        <title>Mycoplasma mycoides, from mycoides Small Colony to capri. A microevolutionary perspective.</title>
        <authorList>
            <person name="Thiaucourt F."/>
            <person name="Manso-Silvan L."/>
            <person name="Salah W."/>
            <person name="Barbe V."/>
            <person name="Berger A."/>
            <person name="Jacob D."/>
            <person name="Breton M."/>
            <person name="Dupuy V."/>
            <person name="Lomenech A.M."/>
            <person name="Blanchard A."/>
            <person name="Sirand-Pugnet P."/>
        </authorList>
    </citation>
    <scope>NUCLEOTIDE SEQUENCE [LARGE SCALE GENOMIC DNA]</scope>
    <source>
        <strain evidence="4">95010</strain>
    </source>
</reference>
<dbReference type="AlphaFoldDB" id="F4MPK9"/>
<sequence length="172" mass="20145">MKRLLTLLGSISLVATTSAAVVACGDKTQQKSPEKKDDKLLSPKKEGKENTKEKINELQSDKPKEDNIYHPKKSKEENFNSIKKYGLKIFDFVFPRAEKLNELKEKPEYSYLWGITTKITSFYHKIVSYSDLRDFETKNRSVNEKLYKEFDQIVDLYEKEEQKIWGLLNIIK</sequence>
<feature type="chain" id="PRO_5003311424" description="Lipoprotein" evidence="2">
    <location>
        <begin position="20"/>
        <end position="172"/>
    </location>
</feature>
<dbReference type="PROSITE" id="PS51257">
    <property type="entry name" value="PROKAR_LIPOPROTEIN"/>
    <property type="match status" value="1"/>
</dbReference>
<dbReference type="Proteomes" id="UP000010103">
    <property type="component" value="Chromosome"/>
</dbReference>
<protein>
    <recommendedName>
        <fullName evidence="5">Lipoprotein</fullName>
    </recommendedName>
</protein>
<feature type="compositionally biased region" description="Basic and acidic residues" evidence="1">
    <location>
        <begin position="28"/>
        <end position="73"/>
    </location>
</feature>
<reference evidence="4" key="1">
    <citation type="journal article" date="2011" name="BMC Genomics">
        <title>Mycoplasma mycoides, from "mycoides Small Colony" to "capri". A microevolutionary perspective.</title>
        <authorList>
            <person name="Thiaucourt F."/>
            <person name="Manso-Silvan L."/>
            <person name="Salah W."/>
            <person name="Barbe V."/>
            <person name="Berger A."/>
            <person name="Jacob D."/>
            <person name="Breton M."/>
            <person name="Dupuy V."/>
            <person name="Lomenech A.M."/>
            <person name="Blanchard A."/>
            <person name="Sirand-Pugnet P."/>
        </authorList>
    </citation>
    <scope>NUCLEOTIDE SEQUENCE [LARGE SCALE GENOMIC DNA]</scope>
    <source>
        <strain evidence="4">95010</strain>
    </source>
</reference>
<name>F4MPK9_MYCML</name>
<accession>F4MPK9</accession>
<dbReference type="OrthoDB" id="394582at2"/>
<proteinExistence type="predicted"/>
<organism evidence="3 4">
    <name type="scientific">Mycoplasma mycoides subsp. capri LC str. 95010</name>
    <dbReference type="NCBI Taxonomy" id="862259"/>
    <lineage>
        <taxon>Bacteria</taxon>
        <taxon>Bacillati</taxon>
        <taxon>Mycoplasmatota</taxon>
        <taxon>Mollicutes</taxon>
        <taxon>Mycoplasmataceae</taxon>
        <taxon>Mycoplasma</taxon>
    </lineage>
</organism>
<evidence type="ECO:0000256" key="2">
    <source>
        <dbReference type="SAM" id="SignalP"/>
    </source>
</evidence>